<evidence type="ECO:0000259" key="7">
    <source>
        <dbReference type="PROSITE" id="PS51350"/>
    </source>
</evidence>
<evidence type="ECO:0000256" key="5">
    <source>
        <dbReference type="ARBA" id="ARBA00022597"/>
    </source>
</evidence>
<keyword evidence="9" id="KW-1185">Reference proteome</keyword>
<sequence>MRVEKDIIVLRPDGLHARPAAELVKQMKQYESNIHIIYKDTKIDGKSIIQLMKLSVKQGEMLKVEIEGDDADEVAAAIERFLSSE</sequence>
<dbReference type="Proteomes" id="UP001519273">
    <property type="component" value="Unassembled WGS sequence"/>
</dbReference>
<evidence type="ECO:0000313" key="9">
    <source>
        <dbReference type="Proteomes" id="UP001519273"/>
    </source>
</evidence>
<dbReference type="EMBL" id="JAGGKP010000001">
    <property type="protein sequence ID" value="MBP1936055.1"/>
    <property type="molecule type" value="Genomic_DNA"/>
</dbReference>
<evidence type="ECO:0000256" key="6">
    <source>
        <dbReference type="ARBA" id="ARBA00022683"/>
    </source>
</evidence>
<dbReference type="InterPro" id="IPR050399">
    <property type="entry name" value="HPr"/>
</dbReference>
<evidence type="ECO:0000256" key="4">
    <source>
        <dbReference type="ARBA" id="ARBA00022490"/>
    </source>
</evidence>
<dbReference type="Pfam" id="PF00381">
    <property type="entry name" value="PTS-HPr"/>
    <property type="match status" value="1"/>
</dbReference>
<dbReference type="PANTHER" id="PTHR33705:SF2">
    <property type="entry name" value="PHOSPHOCARRIER PROTEIN NPR"/>
    <property type="match status" value="1"/>
</dbReference>
<evidence type="ECO:0000256" key="2">
    <source>
        <dbReference type="ARBA" id="ARBA00004496"/>
    </source>
</evidence>
<gene>
    <name evidence="8" type="ORF">J2Z20_000916</name>
</gene>
<feature type="domain" description="HPr" evidence="7">
    <location>
        <begin position="2"/>
        <end position="85"/>
    </location>
</feature>
<dbReference type="Gene3D" id="3.30.1340.10">
    <property type="entry name" value="HPr-like"/>
    <property type="match status" value="1"/>
</dbReference>
<dbReference type="InterPro" id="IPR000032">
    <property type="entry name" value="HPr-like"/>
</dbReference>
<comment type="caution">
    <text evidence="8">The sequence shown here is derived from an EMBL/GenBank/DDBJ whole genome shotgun (WGS) entry which is preliminary data.</text>
</comment>
<keyword evidence="5" id="KW-0762">Sugar transport</keyword>
<evidence type="ECO:0000256" key="1">
    <source>
        <dbReference type="ARBA" id="ARBA00003681"/>
    </source>
</evidence>
<protein>
    <recommendedName>
        <fullName evidence="3">Phosphocarrier protein HPr</fullName>
    </recommendedName>
</protein>
<dbReference type="PROSITE" id="PS00369">
    <property type="entry name" value="PTS_HPR_HIS"/>
    <property type="match status" value="1"/>
</dbReference>
<dbReference type="SUPFAM" id="SSF55594">
    <property type="entry name" value="HPr-like"/>
    <property type="match status" value="1"/>
</dbReference>
<proteinExistence type="predicted"/>
<keyword evidence="6" id="KW-0598">Phosphotransferase system</keyword>
<dbReference type="PRINTS" id="PR00107">
    <property type="entry name" value="PHOSPHOCPHPR"/>
</dbReference>
<keyword evidence="4" id="KW-0963">Cytoplasm</keyword>
<dbReference type="InterPro" id="IPR001020">
    <property type="entry name" value="PTS_HPr_His_P_site"/>
</dbReference>
<evidence type="ECO:0000313" key="8">
    <source>
        <dbReference type="EMBL" id="MBP1936055.1"/>
    </source>
</evidence>
<name>A0ABS4H1R4_9BACL</name>
<dbReference type="CDD" id="cd00367">
    <property type="entry name" value="PTS-HPr_like"/>
    <property type="match status" value="1"/>
</dbReference>
<comment type="function">
    <text evidence="1">General (non sugar-specific) component of the phosphoenolpyruvate-dependent sugar phosphotransferase system (sugar PTS). This major carbohydrate active-transport system catalyzes the phosphorylation of incoming sugar substrates concomitantly with their translocation across the cell membrane. The phosphoryl group from phosphoenolpyruvate (PEP) is transferred to the phosphoryl carrier protein HPr by enzyme I. Phospho-HPr then transfers it to the PTS EIIA domain.</text>
</comment>
<evidence type="ECO:0000256" key="3">
    <source>
        <dbReference type="ARBA" id="ARBA00020422"/>
    </source>
</evidence>
<comment type="subcellular location">
    <subcellularLocation>
        <location evidence="2">Cytoplasm</location>
    </subcellularLocation>
</comment>
<reference evidence="8 9" key="1">
    <citation type="submission" date="2021-03" db="EMBL/GenBank/DDBJ databases">
        <title>Genomic Encyclopedia of Type Strains, Phase IV (KMG-IV): sequencing the most valuable type-strain genomes for metagenomic binning, comparative biology and taxonomic classification.</title>
        <authorList>
            <person name="Goeker M."/>
        </authorList>
    </citation>
    <scope>NUCLEOTIDE SEQUENCE [LARGE SCALE GENOMIC DNA]</scope>
    <source>
        <strain evidence="8 9">DSM 23491</strain>
    </source>
</reference>
<accession>A0ABS4H1R4</accession>
<dbReference type="NCBIfam" id="TIGR01003">
    <property type="entry name" value="PTS_HPr_family"/>
    <property type="match status" value="1"/>
</dbReference>
<keyword evidence="5" id="KW-0813">Transport</keyword>
<dbReference type="InterPro" id="IPR035895">
    <property type="entry name" value="HPr-like_sf"/>
</dbReference>
<organism evidence="8 9">
    <name type="scientific">Paenibacillus sediminis</name>
    <dbReference type="NCBI Taxonomy" id="664909"/>
    <lineage>
        <taxon>Bacteria</taxon>
        <taxon>Bacillati</taxon>
        <taxon>Bacillota</taxon>
        <taxon>Bacilli</taxon>
        <taxon>Bacillales</taxon>
        <taxon>Paenibacillaceae</taxon>
        <taxon>Paenibacillus</taxon>
    </lineage>
</organism>
<dbReference type="RefSeq" id="WP_209845805.1">
    <property type="nucleotide sequence ID" value="NZ_CBCRVE010000002.1"/>
</dbReference>
<dbReference type="PANTHER" id="PTHR33705">
    <property type="entry name" value="PHOSPHOCARRIER PROTEIN HPR"/>
    <property type="match status" value="1"/>
</dbReference>
<dbReference type="PROSITE" id="PS51350">
    <property type="entry name" value="PTS_HPR_DOM"/>
    <property type="match status" value="1"/>
</dbReference>